<reference evidence="14 15" key="1">
    <citation type="submission" date="2024-03" db="EMBL/GenBank/DDBJ databases">
        <title>A Dehalogenimonas Isolated from Estuarine Sediments Dihaloeliminates Chlorinated Alkanes.</title>
        <authorList>
            <person name="Yang Y."/>
            <person name="Wang H."/>
        </authorList>
    </citation>
    <scope>NUCLEOTIDE SEQUENCE [LARGE SCALE GENOMIC DNA]</scope>
    <source>
        <strain evidence="14 15">W</strain>
    </source>
</reference>
<evidence type="ECO:0000256" key="5">
    <source>
        <dbReference type="ARBA" id="ARBA00022884"/>
    </source>
</evidence>
<dbReference type="PROSITE" id="PS00464">
    <property type="entry name" value="RIBOSOMAL_L22"/>
    <property type="match status" value="1"/>
</dbReference>
<dbReference type="CDD" id="cd00336">
    <property type="entry name" value="Ribosomal_L22"/>
    <property type="match status" value="1"/>
</dbReference>
<keyword evidence="5 10" id="KW-0694">RNA-binding</keyword>
<dbReference type="InterPro" id="IPR005727">
    <property type="entry name" value="Ribosomal_uL22_bac/chlpt-type"/>
</dbReference>
<dbReference type="InterPro" id="IPR047867">
    <property type="entry name" value="Ribosomal_uL22_bac/org-type"/>
</dbReference>
<dbReference type="InterPro" id="IPR018260">
    <property type="entry name" value="Ribosomal_uL22_CS"/>
</dbReference>
<dbReference type="PANTHER" id="PTHR13501:SF8">
    <property type="entry name" value="LARGE RIBOSOMAL SUBUNIT PROTEIN UL22M"/>
    <property type="match status" value="1"/>
</dbReference>
<keyword evidence="7 10" id="KW-0687">Ribonucleoprotein</keyword>
<comment type="function">
    <text evidence="8">This protein binds specifically to 23S rRNA; its binding is stimulated by other ribosomal proteins, e.g. L4, L17, and L20. It is important during the early stages of 50S assembly. It makes multiple contacts with different domains of the 23S rRNA in the assembled 50S subunit and ribosome.</text>
</comment>
<comment type="function">
    <text evidence="1 10">The globular domain of the protein is located near the polypeptide exit tunnel on the outside of the subunit, while an extended beta-hairpin is found that lines the wall of the exit tunnel in the center of the 70S ribosome.</text>
</comment>
<evidence type="ECO:0000256" key="7">
    <source>
        <dbReference type="ARBA" id="ARBA00023274"/>
    </source>
</evidence>
<dbReference type="Pfam" id="PF00237">
    <property type="entry name" value="Ribosomal_L22"/>
    <property type="match status" value="1"/>
</dbReference>
<dbReference type="RefSeq" id="WP_338738101.1">
    <property type="nucleotide sequence ID" value="NZ_CP146612.1"/>
</dbReference>
<dbReference type="HAMAP" id="MF_01331_B">
    <property type="entry name" value="Ribosomal_uL22_B"/>
    <property type="match status" value="1"/>
</dbReference>
<keyword evidence="6 10" id="KW-0689">Ribosomal protein</keyword>
<evidence type="ECO:0000256" key="2">
    <source>
        <dbReference type="ARBA" id="ARBA00009451"/>
    </source>
</evidence>
<dbReference type="NCBIfam" id="TIGR01044">
    <property type="entry name" value="rplV_bact"/>
    <property type="match status" value="1"/>
</dbReference>
<dbReference type="InterPro" id="IPR036394">
    <property type="entry name" value="Ribosomal_uL22_sf"/>
</dbReference>
<name>A0ABZ2J470_9CHLR</name>
<organism evidence="14 15">
    <name type="scientific">Candidatus Dehalogenimonas loeffleri</name>
    <dbReference type="NCBI Taxonomy" id="3127115"/>
    <lineage>
        <taxon>Bacteria</taxon>
        <taxon>Bacillati</taxon>
        <taxon>Chloroflexota</taxon>
        <taxon>Dehalococcoidia</taxon>
        <taxon>Dehalococcoidales</taxon>
        <taxon>Dehalococcoidaceae</taxon>
        <taxon>Dehalogenimonas</taxon>
    </lineage>
</organism>
<sequence length="112" mass="12257">MQVKAISKNTGVSPRKVRLYVDLVRGKGVAEALSILRFMPSPTAGLVAKTVKSAASSAENNYQMEPNELKIVQIYADGAPMMKRHRPRSRGRVSPILKRSSHLTVIVADQEG</sequence>
<keyword evidence="4 10" id="KW-0699">rRNA-binding</keyword>
<evidence type="ECO:0000256" key="10">
    <source>
        <dbReference type="HAMAP-Rule" id="MF_01331"/>
    </source>
</evidence>
<dbReference type="Gene3D" id="3.90.470.10">
    <property type="entry name" value="Ribosomal protein L22/L17"/>
    <property type="match status" value="1"/>
</dbReference>
<evidence type="ECO:0000313" key="15">
    <source>
        <dbReference type="Proteomes" id="UP001375370"/>
    </source>
</evidence>
<evidence type="ECO:0000256" key="12">
    <source>
        <dbReference type="RuleBase" id="RU004006"/>
    </source>
</evidence>
<comment type="similarity">
    <text evidence="2 10 11">Belongs to the universal ribosomal protein uL22 family.</text>
</comment>
<evidence type="ECO:0000256" key="3">
    <source>
        <dbReference type="ARBA" id="ARBA00011838"/>
    </source>
</evidence>
<dbReference type="EMBL" id="CP146612">
    <property type="protein sequence ID" value="WWX25689.1"/>
    <property type="molecule type" value="Genomic_DNA"/>
</dbReference>
<keyword evidence="15" id="KW-1185">Reference proteome</keyword>
<dbReference type="PANTHER" id="PTHR13501">
    <property type="entry name" value="CHLOROPLAST 50S RIBOSOMAL PROTEIN L22-RELATED"/>
    <property type="match status" value="1"/>
</dbReference>
<evidence type="ECO:0000256" key="9">
    <source>
        <dbReference type="ARBA" id="ARBA00035207"/>
    </source>
</evidence>
<evidence type="ECO:0000256" key="4">
    <source>
        <dbReference type="ARBA" id="ARBA00022730"/>
    </source>
</evidence>
<evidence type="ECO:0000313" key="14">
    <source>
        <dbReference type="EMBL" id="WWX25689.1"/>
    </source>
</evidence>
<evidence type="ECO:0000256" key="6">
    <source>
        <dbReference type="ARBA" id="ARBA00022980"/>
    </source>
</evidence>
<evidence type="ECO:0000256" key="13">
    <source>
        <dbReference type="RuleBase" id="RU004008"/>
    </source>
</evidence>
<proteinExistence type="inferred from homology"/>
<dbReference type="InterPro" id="IPR001063">
    <property type="entry name" value="Ribosomal_uL22"/>
</dbReference>
<comment type="subunit">
    <text evidence="3 10 12">Part of the 50S ribosomal subunit.</text>
</comment>
<evidence type="ECO:0000256" key="8">
    <source>
        <dbReference type="ARBA" id="ARBA00025084"/>
    </source>
</evidence>
<dbReference type="GO" id="GO:0005840">
    <property type="term" value="C:ribosome"/>
    <property type="evidence" value="ECO:0007669"/>
    <property type="project" value="UniProtKB-KW"/>
</dbReference>
<comment type="function">
    <text evidence="10 13">This protein binds specifically to 23S rRNA; its binding is stimulated by other ribosomal proteins, e.g., L4, L17, and L20. It is important during the early stages of 50S assembly. It makes multiple contacts with different domains of the 23S rRNA in the assembled 50S subunit and ribosome.</text>
</comment>
<evidence type="ECO:0000256" key="1">
    <source>
        <dbReference type="ARBA" id="ARBA00003478"/>
    </source>
</evidence>
<dbReference type="Proteomes" id="UP001375370">
    <property type="component" value="Chromosome"/>
</dbReference>
<accession>A0ABZ2J470</accession>
<evidence type="ECO:0000256" key="11">
    <source>
        <dbReference type="RuleBase" id="RU004005"/>
    </source>
</evidence>
<gene>
    <name evidence="10 14" type="primary">rplV</name>
    <name evidence="14" type="ORF">V8247_01600</name>
</gene>
<protein>
    <recommendedName>
        <fullName evidence="9 10">Large ribosomal subunit protein uL22</fullName>
    </recommendedName>
</protein>
<dbReference type="SUPFAM" id="SSF54843">
    <property type="entry name" value="Ribosomal protein L22"/>
    <property type="match status" value="1"/>
</dbReference>